<evidence type="ECO:0000313" key="3">
    <source>
        <dbReference type="Proteomes" id="UP000639772"/>
    </source>
</evidence>
<proteinExistence type="predicted"/>
<feature type="compositionally biased region" description="Low complexity" evidence="1">
    <location>
        <begin position="174"/>
        <end position="184"/>
    </location>
</feature>
<name>A0A835PWI4_VANPL</name>
<organism evidence="2 3">
    <name type="scientific">Vanilla planifolia</name>
    <name type="common">Vanilla</name>
    <dbReference type="NCBI Taxonomy" id="51239"/>
    <lineage>
        <taxon>Eukaryota</taxon>
        <taxon>Viridiplantae</taxon>
        <taxon>Streptophyta</taxon>
        <taxon>Embryophyta</taxon>
        <taxon>Tracheophyta</taxon>
        <taxon>Spermatophyta</taxon>
        <taxon>Magnoliopsida</taxon>
        <taxon>Liliopsida</taxon>
        <taxon>Asparagales</taxon>
        <taxon>Orchidaceae</taxon>
        <taxon>Vanilloideae</taxon>
        <taxon>Vanilleae</taxon>
        <taxon>Vanilla</taxon>
    </lineage>
</organism>
<gene>
    <name evidence="2" type="ORF">HPP92_022879</name>
</gene>
<dbReference type="AlphaFoldDB" id="A0A835PWI4"/>
<reference evidence="2 3" key="1">
    <citation type="journal article" date="2020" name="Nat. Food">
        <title>A phased Vanilla planifolia genome enables genetic improvement of flavour and production.</title>
        <authorList>
            <person name="Hasing T."/>
            <person name="Tang H."/>
            <person name="Brym M."/>
            <person name="Khazi F."/>
            <person name="Huang T."/>
            <person name="Chambers A.H."/>
        </authorList>
    </citation>
    <scope>NUCLEOTIDE SEQUENCE [LARGE SCALE GENOMIC DNA]</scope>
    <source>
        <tissue evidence="2">Leaf</tissue>
    </source>
</reference>
<dbReference type="Proteomes" id="UP000639772">
    <property type="component" value="Chromosome 12"/>
</dbReference>
<protein>
    <submittedName>
        <fullName evidence="2">Uncharacterized protein</fullName>
    </submittedName>
</protein>
<evidence type="ECO:0000256" key="1">
    <source>
        <dbReference type="SAM" id="MobiDB-lite"/>
    </source>
</evidence>
<accession>A0A835PWI4</accession>
<sequence>MLAILYRGRGRGTPEGARPHLFLRYWRPAIPPRLPELRHCMTSSSLSIAAKRRRLELWRNPQTEARSAGALREAQTVVCLRPSLSSDSSFLLQSLRDMAGPSKGWTYSRYYPMSPLVSSSFLSHLSGPLFGRRSRFTVLPYAAKQGVVKPPSTKRRRHSPGYARPNFSYPLTSPQPSSVSNSSS</sequence>
<feature type="region of interest" description="Disordered" evidence="1">
    <location>
        <begin position="147"/>
        <end position="184"/>
    </location>
</feature>
<dbReference type="EMBL" id="JADCNM010000012">
    <property type="protein sequence ID" value="KAG0459751.1"/>
    <property type="molecule type" value="Genomic_DNA"/>
</dbReference>
<evidence type="ECO:0000313" key="2">
    <source>
        <dbReference type="EMBL" id="KAG0459751.1"/>
    </source>
</evidence>
<comment type="caution">
    <text evidence="2">The sequence shown here is derived from an EMBL/GenBank/DDBJ whole genome shotgun (WGS) entry which is preliminary data.</text>
</comment>